<dbReference type="GO" id="GO:0031956">
    <property type="term" value="F:medium-chain fatty acid-CoA ligase activity"/>
    <property type="evidence" value="ECO:0007669"/>
    <property type="project" value="TreeGrafter"/>
</dbReference>
<dbReference type="Pfam" id="PF13193">
    <property type="entry name" value="AMP-binding_C"/>
    <property type="match status" value="1"/>
</dbReference>
<protein>
    <submittedName>
        <fullName evidence="6">Long-chain acyl-CoA synthetase</fullName>
    </submittedName>
</protein>
<organism evidence="6 7">
    <name type="scientific">Friedmanniella luteola</name>
    <dbReference type="NCBI Taxonomy" id="546871"/>
    <lineage>
        <taxon>Bacteria</taxon>
        <taxon>Bacillati</taxon>
        <taxon>Actinomycetota</taxon>
        <taxon>Actinomycetes</taxon>
        <taxon>Propionibacteriales</taxon>
        <taxon>Nocardioidaceae</taxon>
        <taxon>Friedmanniella</taxon>
    </lineage>
</organism>
<keyword evidence="2" id="KW-0436">Ligase</keyword>
<evidence type="ECO:0000256" key="2">
    <source>
        <dbReference type="ARBA" id="ARBA00022598"/>
    </source>
</evidence>
<accession>A0A1H1LUL4</accession>
<dbReference type="PANTHER" id="PTHR43201">
    <property type="entry name" value="ACYL-COA SYNTHETASE"/>
    <property type="match status" value="1"/>
</dbReference>
<evidence type="ECO:0000256" key="1">
    <source>
        <dbReference type="ARBA" id="ARBA00006432"/>
    </source>
</evidence>
<evidence type="ECO:0000313" key="7">
    <source>
        <dbReference type="Proteomes" id="UP000199092"/>
    </source>
</evidence>
<dbReference type="Gene3D" id="3.40.50.12780">
    <property type="entry name" value="N-terminal domain of ligase-like"/>
    <property type="match status" value="1"/>
</dbReference>
<feature type="domain" description="AMP-dependent synthetase/ligase" evidence="4">
    <location>
        <begin position="45"/>
        <end position="387"/>
    </location>
</feature>
<gene>
    <name evidence="6" type="ORF">SAMN04488543_0418</name>
</gene>
<dbReference type="PROSITE" id="PS00455">
    <property type="entry name" value="AMP_BINDING"/>
    <property type="match status" value="1"/>
</dbReference>
<dbReference type="InterPro" id="IPR042099">
    <property type="entry name" value="ANL_N_sf"/>
</dbReference>
<sequence>MFSRGRAGSLCQTRRVQSEQASGPPAAVAPGPVAACSNLADLVAARAAERPDATALVEPGPPAGPGPRRTLSWAALDARVSAVAAGLTAQGLLAGQRLALLGPGSAAWVVAHLAALRAGVVVVPLDPQSTADETAVVLADSGARVLLSARGPGPAGVTTLPLTEDGLAALAADAALLTSPPDAESLAVLLYTAGTSGRPKAAMLTHRALLAHVEHVGRLGVLTPDDVVLATLPLFHVFGLNAVLGSWVGSGARLVVVDGYPEGIGALVRDEGVTNLPLAPPTLHRLLAEPDLDAGLGRLRTVVAGAAPLPEELAAAFTARTGLPVERGYGLTEAAPGVTATFGGTGSGPGHVGPPLPGVEVRIGDGREPGEPAEIAVRGANLFSGYWPDGSDGPDADGWFPTGDIGYLDAGELVLVDRARELVVVNGFNVYPAEVEQVIAELAEVEAVAVVGRPDPRTGEQVVAFVEGRALSADRVEAHCRQRLARFKRPSAVHVVDALPRGATGKIRKGMLREMTRAEQEQR</sequence>
<dbReference type="InterPro" id="IPR025110">
    <property type="entry name" value="AMP-bd_C"/>
</dbReference>
<dbReference type="GO" id="GO:0006631">
    <property type="term" value="P:fatty acid metabolic process"/>
    <property type="evidence" value="ECO:0007669"/>
    <property type="project" value="TreeGrafter"/>
</dbReference>
<proteinExistence type="inferred from homology"/>
<dbReference type="PANTHER" id="PTHR43201:SF5">
    <property type="entry name" value="MEDIUM-CHAIN ACYL-COA LIGASE ACSF2, MITOCHONDRIAL"/>
    <property type="match status" value="1"/>
</dbReference>
<reference evidence="6 7" key="1">
    <citation type="submission" date="2016-10" db="EMBL/GenBank/DDBJ databases">
        <authorList>
            <person name="de Groot N.N."/>
        </authorList>
    </citation>
    <scope>NUCLEOTIDE SEQUENCE [LARGE SCALE GENOMIC DNA]</scope>
    <source>
        <strain evidence="6 7">DSM 21741</strain>
    </source>
</reference>
<feature type="region of interest" description="Disordered" evidence="3">
    <location>
        <begin position="1"/>
        <end position="29"/>
    </location>
</feature>
<dbReference type="SUPFAM" id="SSF56801">
    <property type="entry name" value="Acetyl-CoA synthetase-like"/>
    <property type="match status" value="1"/>
</dbReference>
<dbReference type="EMBL" id="LT629749">
    <property type="protein sequence ID" value="SDR77449.1"/>
    <property type="molecule type" value="Genomic_DNA"/>
</dbReference>
<dbReference type="Pfam" id="PF00501">
    <property type="entry name" value="AMP-binding"/>
    <property type="match status" value="1"/>
</dbReference>
<keyword evidence="7" id="KW-1185">Reference proteome</keyword>
<evidence type="ECO:0000313" key="6">
    <source>
        <dbReference type="EMBL" id="SDR77449.1"/>
    </source>
</evidence>
<dbReference type="AlphaFoldDB" id="A0A1H1LUL4"/>
<dbReference type="InterPro" id="IPR045851">
    <property type="entry name" value="AMP-bd_C_sf"/>
</dbReference>
<dbReference type="Gene3D" id="3.30.300.30">
    <property type="match status" value="1"/>
</dbReference>
<dbReference type="STRING" id="546871.SAMN04488543_0418"/>
<feature type="domain" description="AMP-binding enzyme C-terminal" evidence="5">
    <location>
        <begin position="434"/>
        <end position="506"/>
    </location>
</feature>
<feature type="compositionally biased region" description="Polar residues" evidence="3">
    <location>
        <begin position="10"/>
        <end position="21"/>
    </location>
</feature>
<dbReference type="InterPro" id="IPR020845">
    <property type="entry name" value="AMP-binding_CS"/>
</dbReference>
<evidence type="ECO:0000259" key="4">
    <source>
        <dbReference type="Pfam" id="PF00501"/>
    </source>
</evidence>
<dbReference type="Proteomes" id="UP000199092">
    <property type="component" value="Chromosome I"/>
</dbReference>
<evidence type="ECO:0000259" key="5">
    <source>
        <dbReference type="Pfam" id="PF13193"/>
    </source>
</evidence>
<name>A0A1H1LUL4_9ACTN</name>
<evidence type="ECO:0000256" key="3">
    <source>
        <dbReference type="SAM" id="MobiDB-lite"/>
    </source>
</evidence>
<dbReference type="InterPro" id="IPR000873">
    <property type="entry name" value="AMP-dep_synth/lig_dom"/>
</dbReference>
<comment type="similarity">
    <text evidence="1">Belongs to the ATP-dependent AMP-binding enzyme family.</text>
</comment>